<keyword evidence="10" id="KW-0324">Glycolysis</keyword>
<dbReference type="GO" id="GO:0030955">
    <property type="term" value="F:potassium ion binding"/>
    <property type="evidence" value="ECO:0007669"/>
    <property type="project" value="InterPro"/>
</dbReference>
<keyword evidence="7 14" id="KW-0418">Kinase</keyword>
<keyword evidence="6" id="KW-0547">Nucleotide-binding</keyword>
<dbReference type="InterPro" id="IPR015793">
    <property type="entry name" value="Pyrv_Knase_brl"/>
</dbReference>
<protein>
    <recommendedName>
        <fullName evidence="3">pyruvate kinase</fullName>
        <ecNumber evidence="3">2.7.1.40</ecNumber>
    </recommendedName>
</protein>
<comment type="similarity">
    <text evidence="2">Belongs to the pyruvate kinase family.</text>
</comment>
<accession>A0A839T626</accession>
<evidence type="ECO:0000256" key="2">
    <source>
        <dbReference type="ARBA" id="ARBA00008663"/>
    </source>
</evidence>
<dbReference type="SUPFAM" id="SSF50800">
    <property type="entry name" value="PK beta-barrel domain-like"/>
    <property type="match status" value="1"/>
</dbReference>
<dbReference type="InterPro" id="IPR040442">
    <property type="entry name" value="Pyrv_kinase-like_dom_sf"/>
</dbReference>
<dbReference type="GO" id="GO:0005524">
    <property type="term" value="F:ATP binding"/>
    <property type="evidence" value="ECO:0007669"/>
    <property type="project" value="UniProtKB-KW"/>
</dbReference>
<dbReference type="InterPro" id="IPR001697">
    <property type="entry name" value="Pyr_Knase"/>
</dbReference>
<keyword evidence="15" id="KW-1185">Reference proteome</keyword>
<feature type="region of interest" description="Disordered" evidence="12">
    <location>
        <begin position="1"/>
        <end position="21"/>
    </location>
</feature>
<evidence type="ECO:0000259" key="13">
    <source>
        <dbReference type="Pfam" id="PF00224"/>
    </source>
</evidence>
<dbReference type="InterPro" id="IPR011037">
    <property type="entry name" value="Pyrv_Knase-like_insert_dom_sf"/>
</dbReference>
<evidence type="ECO:0000256" key="1">
    <source>
        <dbReference type="ARBA" id="ARBA00004997"/>
    </source>
</evidence>
<organism evidence="14 15">
    <name type="scientific">Azomonas macrocytogenes</name>
    <name type="common">Azotobacter macrocytogenes</name>
    <dbReference type="NCBI Taxonomy" id="69962"/>
    <lineage>
        <taxon>Bacteria</taxon>
        <taxon>Pseudomonadati</taxon>
        <taxon>Pseudomonadota</taxon>
        <taxon>Gammaproteobacteria</taxon>
        <taxon>Pseudomonadales</taxon>
        <taxon>Pseudomonadaceae</taxon>
        <taxon>Azomonas</taxon>
    </lineage>
</organism>
<evidence type="ECO:0000256" key="10">
    <source>
        <dbReference type="ARBA" id="ARBA00023152"/>
    </source>
</evidence>
<dbReference type="AlphaFoldDB" id="A0A839T626"/>
<proteinExistence type="inferred from homology"/>
<dbReference type="Gene3D" id="3.20.20.60">
    <property type="entry name" value="Phosphoenolpyruvate-binding domains"/>
    <property type="match status" value="2"/>
</dbReference>
<feature type="domain" description="Pyruvate kinase barrel" evidence="13">
    <location>
        <begin position="321"/>
        <end position="585"/>
    </location>
</feature>
<evidence type="ECO:0000256" key="8">
    <source>
        <dbReference type="ARBA" id="ARBA00022840"/>
    </source>
</evidence>
<dbReference type="Pfam" id="PF00224">
    <property type="entry name" value="PK"/>
    <property type="match status" value="2"/>
</dbReference>
<comment type="pathway">
    <text evidence="1">Carbohydrate degradation; glycolysis; pyruvate from D-glyceraldehyde 3-phosphate: step 5/5.</text>
</comment>
<dbReference type="NCBIfam" id="NF011314">
    <property type="entry name" value="PRK14725.1"/>
    <property type="match status" value="1"/>
</dbReference>
<dbReference type="Proteomes" id="UP000549250">
    <property type="component" value="Unassembled WGS sequence"/>
</dbReference>
<dbReference type="GO" id="GO:0016301">
    <property type="term" value="F:kinase activity"/>
    <property type="evidence" value="ECO:0007669"/>
    <property type="project" value="UniProtKB-KW"/>
</dbReference>
<evidence type="ECO:0000256" key="5">
    <source>
        <dbReference type="ARBA" id="ARBA00022723"/>
    </source>
</evidence>
<dbReference type="RefSeq" id="WP_183166329.1">
    <property type="nucleotide sequence ID" value="NZ_JACHXI010000007.1"/>
</dbReference>
<sequence length="635" mass="69878">MSDRKNSRSNQARGKPNTSHERETLLAQLVALHEEMQRTPLPTGTAGIHPTYAESARNLLSYLALRRHDIRPLQIRLARQGLSSLGRSEASIDVALSDVIGILECLIRGETQSRPAQTLNMEQAERLLAEHTRALFGNPPAMRDVRIMVTMPTEAAWNYAMIHDLLAAGMNCMRINCAHDDAATWQKMIEHLRHAGKTQGKACQIMMDLAGPKLRTGNIDPGPAVRRIRPKRDSFGRVTHPARVWLSAEEDPTPAPAPADACLQLPGEWLHRRKIGDTLTLRDARKSRRRLHIVDASAAGCWAELRKTAYVIPGLPLRLQGGKRGDKARIAPFASGEQTISLWAGDTLILTHDMQHGHPATLDSSGQVLTPATIGCTLPEVFAQVRAGEPIWFDDGKIGGVIESVSDAALRVRIEHAPDGVKLRSDKGINLPQTKLELDALTAEDRQALNFAARHADVIELSFVNRVADVHMLFEQLERLDASDRGVVLKIETRCGFENLPALLLAGMHKPRFGVMIARGDLAVESGFERLAELQEEILCLCEAAHVPVIWATQVLETLAKTGAPSRAEITDAAMGVRADCVMLNKGPHILKAVHTLDDLLRRMRAHHNKKRDLLRKLQVAHQPALAGTGTDQAT</sequence>
<evidence type="ECO:0000256" key="12">
    <source>
        <dbReference type="SAM" id="MobiDB-lite"/>
    </source>
</evidence>
<keyword evidence="8" id="KW-0067">ATP-binding</keyword>
<keyword evidence="11 14" id="KW-0670">Pyruvate</keyword>
<dbReference type="PANTHER" id="PTHR11817">
    <property type="entry name" value="PYRUVATE KINASE"/>
    <property type="match status" value="1"/>
</dbReference>
<keyword evidence="9" id="KW-0460">Magnesium</keyword>
<evidence type="ECO:0000313" key="15">
    <source>
        <dbReference type="Proteomes" id="UP000549250"/>
    </source>
</evidence>
<name>A0A839T626_AZOMA</name>
<reference evidence="14 15" key="1">
    <citation type="submission" date="2020-08" db="EMBL/GenBank/DDBJ databases">
        <title>Genomic Encyclopedia of Type Strains, Phase III (KMG-III): the genomes of soil and plant-associated and newly described type strains.</title>
        <authorList>
            <person name="Whitman W."/>
        </authorList>
    </citation>
    <scope>NUCLEOTIDE SEQUENCE [LARGE SCALE GENOMIC DNA]</scope>
    <source>
        <strain evidence="14 15">CECT 4462</strain>
    </source>
</reference>
<dbReference type="GO" id="GO:0004743">
    <property type="term" value="F:pyruvate kinase activity"/>
    <property type="evidence" value="ECO:0007669"/>
    <property type="project" value="UniProtKB-EC"/>
</dbReference>
<evidence type="ECO:0000256" key="4">
    <source>
        <dbReference type="ARBA" id="ARBA00022679"/>
    </source>
</evidence>
<dbReference type="EMBL" id="JACHXI010000007">
    <property type="protein sequence ID" value="MBB3103385.1"/>
    <property type="molecule type" value="Genomic_DNA"/>
</dbReference>
<keyword evidence="5" id="KW-0479">Metal-binding</keyword>
<dbReference type="InterPro" id="IPR015813">
    <property type="entry name" value="Pyrv/PenolPyrv_kinase-like_dom"/>
</dbReference>
<evidence type="ECO:0000256" key="11">
    <source>
        <dbReference type="ARBA" id="ARBA00023317"/>
    </source>
</evidence>
<comment type="caution">
    <text evidence="14">The sequence shown here is derived from an EMBL/GenBank/DDBJ whole genome shotgun (WGS) entry which is preliminary data.</text>
</comment>
<dbReference type="GO" id="GO:0000287">
    <property type="term" value="F:magnesium ion binding"/>
    <property type="evidence" value="ECO:0007669"/>
    <property type="project" value="InterPro"/>
</dbReference>
<evidence type="ECO:0000256" key="9">
    <source>
        <dbReference type="ARBA" id="ARBA00022842"/>
    </source>
</evidence>
<evidence type="ECO:0000256" key="7">
    <source>
        <dbReference type="ARBA" id="ARBA00022777"/>
    </source>
</evidence>
<evidence type="ECO:0000256" key="3">
    <source>
        <dbReference type="ARBA" id="ARBA00012142"/>
    </source>
</evidence>
<dbReference type="SUPFAM" id="SSF51621">
    <property type="entry name" value="Phosphoenolpyruvate/pyruvate domain"/>
    <property type="match status" value="1"/>
</dbReference>
<evidence type="ECO:0000313" key="14">
    <source>
        <dbReference type="EMBL" id="MBB3103385.1"/>
    </source>
</evidence>
<feature type="domain" description="Pyruvate kinase barrel" evidence="13">
    <location>
        <begin position="143"/>
        <end position="223"/>
    </location>
</feature>
<keyword evidence="4 14" id="KW-0808">Transferase</keyword>
<evidence type="ECO:0000256" key="6">
    <source>
        <dbReference type="ARBA" id="ARBA00022741"/>
    </source>
</evidence>
<dbReference type="UniPathway" id="UPA00109">
    <property type="reaction ID" value="UER00188"/>
</dbReference>
<dbReference type="EC" id="2.7.1.40" evidence="3"/>
<gene>
    <name evidence="14" type="ORF">FHR87_001781</name>
</gene>